<evidence type="ECO:0000256" key="1">
    <source>
        <dbReference type="SAM" id="MobiDB-lite"/>
    </source>
</evidence>
<protein>
    <submittedName>
        <fullName evidence="2">Ribonucleoside-diphosphate reductase small chain</fullName>
    </submittedName>
</protein>
<accession>A0A0A9DNY4</accession>
<reference evidence="2" key="2">
    <citation type="journal article" date="2015" name="Data Brief">
        <title>Shoot transcriptome of the giant reed, Arundo donax.</title>
        <authorList>
            <person name="Barrero R.A."/>
            <person name="Guerrero F.D."/>
            <person name="Moolhuijzen P."/>
            <person name="Goolsby J.A."/>
            <person name="Tidwell J."/>
            <person name="Bellgard S.E."/>
            <person name="Bellgard M.I."/>
        </authorList>
    </citation>
    <scope>NUCLEOTIDE SEQUENCE</scope>
    <source>
        <tissue evidence="2">Shoot tissue taken approximately 20 cm above the soil surface</tissue>
    </source>
</reference>
<name>A0A0A9DNY4_ARUDO</name>
<organism evidence="2">
    <name type="scientific">Arundo donax</name>
    <name type="common">Giant reed</name>
    <name type="synonym">Donax arundinaceus</name>
    <dbReference type="NCBI Taxonomy" id="35708"/>
    <lineage>
        <taxon>Eukaryota</taxon>
        <taxon>Viridiplantae</taxon>
        <taxon>Streptophyta</taxon>
        <taxon>Embryophyta</taxon>
        <taxon>Tracheophyta</taxon>
        <taxon>Spermatophyta</taxon>
        <taxon>Magnoliopsida</taxon>
        <taxon>Liliopsida</taxon>
        <taxon>Poales</taxon>
        <taxon>Poaceae</taxon>
        <taxon>PACMAD clade</taxon>
        <taxon>Arundinoideae</taxon>
        <taxon>Arundineae</taxon>
        <taxon>Arundo</taxon>
    </lineage>
</organism>
<feature type="compositionally biased region" description="Low complexity" evidence="1">
    <location>
        <begin position="8"/>
        <end position="21"/>
    </location>
</feature>
<reference evidence="2" key="1">
    <citation type="submission" date="2014-09" db="EMBL/GenBank/DDBJ databases">
        <authorList>
            <person name="Magalhaes I.L.F."/>
            <person name="Oliveira U."/>
            <person name="Santos F.R."/>
            <person name="Vidigal T.H.D.A."/>
            <person name="Brescovit A.D."/>
            <person name="Santos A.J."/>
        </authorList>
    </citation>
    <scope>NUCLEOTIDE SEQUENCE</scope>
    <source>
        <tissue evidence="2">Shoot tissue taken approximately 20 cm above the soil surface</tissue>
    </source>
</reference>
<evidence type="ECO:0000313" key="2">
    <source>
        <dbReference type="EMBL" id="JAD90284.1"/>
    </source>
</evidence>
<sequence length="64" mass="6892">MEKRSDDSASSGSSTSHAGTSVGAAGIVAPLSNRWVVWGLEEALGDWEISVWVEWIGRGRRGYL</sequence>
<dbReference type="EMBL" id="GBRH01207611">
    <property type="protein sequence ID" value="JAD90284.1"/>
    <property type="molecule type" value="Transcribed_RNA"/>
</dbReference>
<dbReference type="AlphaFoldDB" id="A0A0A9DNY4"/>
<feature type="region of interest" description="Disordered" evidence="1">
    <location>
        <begin position="1"/>
        <end position="21"/>
    </location>
</feature>
<proteinExistence type="predicted"/>